<reference evidence="5 6" key="1">
    <citation type="journal article" date="2011" name="Stand. Genomic Sci.">
        <title>Complete genome sequence of the gliding freshwater bacterium Fluviicola taffensis type strain (RW262).</title>
        <authorList>
            <person name="Woyke T."/>
            <person name="Chertkov O."/>
            <person name="Lapidus A."/>
            <person name="Nolan M."/>
            <person name="Lucas S."/>
            <person name="Del Rio T.G."/>
            <person name="Tice H."/>
            <person name="Cheng J.F."/>
            <person name="Tapia R."/>
            <person name="Han C."/>
            <person name="Goodwin L."/>
            <person name="Pitluck S."/>
            <person name="Liolios K."/>
            <person name="Pagani I."/>
            <person name="Ivanova N."/>
            <person name="Huntemann M."/>
            <person name="Mavromatis K."/>
            <person name="Mikhailova N."/>
            <person name="Pati A."/>
            <person name="Chen A."/>
            <person name="Palaniappan K."/>
            <person name="Land M."/>
            <person name="Hauser L."/>
            <person name="Brambilla E.M."/>
            <person name="Rohde M."/>
            <person name="Mwirichia R."/>
            <person name="Sikorski J."/>
            <person name="Tindall B.J."/>
            <person name="Goker M."/>
            <person name="Bristow J."/>
            <person name="Eisen J.A."/>
            <person name="Markowitz V."/>
            <person name="Hugenholtz P."/>
            <person name="Klenk H.P."/>
            <person name="Kyrpides N.C."/>
        </authorList>
    </citation>
    <scope>NUCLEOTIDE SEQUENCE [LARGE SCALE GENOMIC DNA]</scope>
    <source>
        <strain evidence="6">DSM 16823 / RW262 / RW262</strain>
    </source>
</reference>
<protein>
    <submittedName>
        <fullName evidence="5">Transcriptional regulator, HxlR family</fullName>
    </submittedName>
</protein>
<keyword evidence="3" id="KW-0804">Transcription</keyword>
<dbReference type="eggNOG" id="COG1733">
    <property type="taxonomic scope" value="Bacteria"/>
</dbReference>
<evidence type="ECO:0000256" key="3">
    <source>
        <dbReference type="ARBA" id="ARBA00023163"/>
    </source>
</evidence>
<evidence type="ECO:0000313" key="5">
    <source>
        <dbReference type="EMBL" id="AEA43577.1"/>
    </source>
</evidence>
<evidence type="ECO:0000313" key="6">
    <source>
        <dbReference type="Proteomes" id="UP000007463"/>
    </source>
</evidence>
<dbReference type="SUPFAM" id="SSF46785">
    <property type="entry name" value="Winged helix' DNA-binding domain"/>
    <property type="match status" value="1"/>
</dbReference>
<dbReference type="GO" id="GO:0003677">
    <property type="term" value="F:DNA binding"/>
    <property type="evidence" value="ECO:0007669"/>
    <property type="project" value="UniProtKB-KW"/>
</dbReference>
<accession>F2IFV6</accession>
<keyword evidence="6" id="KW-1185">Reference proteome</keyword>
<reference evidence="6" key="2">
    <citation type="submission" date="2011-02" db="EMBL/GenBank/DDBJ databases">
        <title>The complete genome of Fluviicola taffensis DSM 16823.</title>
        <authorList>
            <consortium name="US DOE Joint Genome Institute (JGI-PGF)"/>
            <person name="Lucas S."/>
            <person name="Copeland A."/>
            <person name="Lapidus A."/>
            <person name="Bruce D."/>
            <person name="Goodwin L."/>
            <person name="Pitluck S."/>
            <person name="Kyrpides N."/>
            <person name="Mavromatis K."/>
            <person name="Ivanova N."/>
            <person name="Mikhailova N."/>
            <person name="Pagani I."/>
            <person name="Chertkov O."/>
            <person name="Detter J.C."/>
            <person name="Han C."/>
            <person name="Tapia R."/>
            <person name="Land M."/>
            <person name="Hauser L."/>
            <person name="Markowitz V."/>
            <person name="Cheng J.-F."/>
            <person name="Hugenholtz P."/>
            <person name="Woyke T."/>
            <person name="Wu D."/>
            <person name="Tindall B."/>
            <person name="Pomrenke H.G."/>
            <person name="Brambilla E."/>
            <person name="Klenk H.-P."/>
            <person name="Eisen J.A."/>
        </authorList>
    </citation>
    <scope>NUCLEOTIDE SEQUENCE [LARGE SCALE GENOMIC DNA]</scope>
    <source>
        <strain evidence="6">DSM 16823 / RW262 / RW262</strain>
    </source>
</reference>
<dbReference type="EMBL" id="CP002542">
    <property type="protein sequence ID" value="AEA43577.1"/>
    <property type="molecule type" value="Genomic_DNA"/>
</dbReference>
<gene>
    <name evidence="5" type="ordered locus">Fluta_1585</name>
</gene>
<organism evidence="5 6">
    <name type="scientific">Fluviicola taffensis (strain DSM 16823 / NCIMB 13979 / RW262)</name>
    <dbReference type="NCBI Taxonomy" id="755732"/>
    <lineage>
        <taxon>Bacteria</taxon>
        <taxon>Pseudomonadati</taxon>
        <taxon>Bacteroidota</taxon>
        <taxon>Flavobacteriia</taxon>
        <taxon>Flavobacteriales</taxon>
        <taxon>Crocinitomicaceae</taxon>
        <taxon>Fluviicola</taxon>
    </lineage>
</organism>
<dbReference type="STRING" id="755732.Fluta_1585"/>
<sequence>MIISIFFAYISFWKLVSLKKLIVKSGGYRCIFVFIMATKEKMVHEPAACAGRMLAIRDTVELLSGKWKIQIIGTLVFETSMKFMELKRNIPGIGAKMLSKELQELEINQLITRTVCDTKPITVEYKITPYGLTLEPIIAELAVWGSNHRKHLFSTSN</sequence>
<dbReference type="PANTHER" id="PTHR33204">
    <property type="entry name" value="TRANSCRIPTIONAL REGULATOR, MARR FAMILY"/>
    <property type="match status" value="1"/>
</dbReference>
<dbReference type="Gene3D" id="1.10.10.10">
    <property type="entry name" value="Winged helix-like DNA-binding domain superfamily/Winged helix DNA-binding domain"/>
    <property type="match status" value="1"/>
</dbReference>
<dbReference type="InterPro" id="IPR036390">
    <property type="entry name" value="WH_DNA-bd_sf"/>
</dbReference>
<evidence type="ECO:0000256" key="2">
    <source>
        <dbReference type="ARBA" id="ARBA00023125"/>
    </source>
</evidence>
<feature type="domain" description="HTH hxlR-type" evidence="4">
    <location>
        <begin position="49"/>
        <end position="153"/>
    </location>
</feature>
<evidence type="ECO:0000259" key="4">
    <source>
        <dbReference type="PROSITE" id="PS51118"/>
    </source>
</evidence>
<proteinExistence type="predicted"/>
<dbReference type="Proteomes" id="UP000007463">
    <property type="component" value="Chromosome"/>
</dbReference>
<dbReference type="PROSITE" id="PS51118">
    <property type="entry name" value="HTH_HXLR"/>
    <property type="match status" value="1"/>
</dbReference>
<dbReference type="InterPro" id="IPR002577">
    <property type="entry name" value="HTH_HxlR"/>
</dbReference>
<dbReference type="KEGG" id="fte:Fluta_1585"/>
<dbReference type="Pfam" id="PF01638">
    <property type="entry name" value="HxlR"/>
    <property type="match status" value="1"/>
</dbReference>
<keyword evidence="1" id="KW-0805">Transcription regulation</keyword>
<keyword evidence="2" id="KW-0238">DNA-binding</keyword>
<dbReference type="AlphaFoldDB" id="F2IFV6"/>
<dbReference type="PANTHER" id="PTHR33204:SF29">
    <property type="entry name" value="TRANSCRIPTIONAL REGULATOR"/>
    <property type="match status" value="1"/>
</dbReference>
<evidence type="ECO:0000256" key="1">
    <source>
        <dbReference type="ARBA" id="ARBA00023015"/>
    </source>
</evidence>
<dbReference type="InterPro" id="IPR036388">
    <property type="entry name" value="WH-like_DNA-bd_sf"/>
</dbReference>
<dbReference type="HOGENOM" id="CLU_111585_5_2_10"/>
<name>F2IFV6_FLUTR</name>